<dbReference type="EMBL" id="CP019698">
    <property type="protein sequence ID" value="AQS58143.1"/>
    <property type="molecule type" value="Genomic_DNA"/>
</dbReference>
<accession>A0A1S6ITN7</accession>
<evidence type="ECO:0000256" key="1">
    <source>
        <dbReference type="SAM" id="Coils"/>
    </source>
</evidence>
<feature type="chain" id="PRO_5038726405" description="Outer membrane efflux protein" evidence="2">
    <location>
        <begin position="29"/>
        <end position="381"/>
    </location>
</feature>
<keyword evidence="2" id="KW-0732">Signal</keyword>
<dbReference type="STRING" id="1833852.B0537_02960"/>
<dbReference type="OrthoDB" id="1785804at2"/>
<keyword evidence="4" id="KW-1185">Reference proteome</keyword>
<dbReference type="AlphaFoldDB" id="A0A1S6ITN7"/>
<dbReference type="GO" id="GO:0015562">
    <property type="term" value="F:efflux transmembrane transporter activity"/>
    <property type="evidence" value="ECO:0007669"/>
    <property type="project" value="InterPro"/>
</dbReference>
<evidence type="ECO:0000313" key="3">
    <source>
        <dbReference type="EMBL" id="AQS58143.1"/>
    </source>
</evidence>
<dbReference type="Proteomes" id="UP000189464">
    <property type="component" value="Chromosome"/>
</dbReference>
<feature type="signal peptide" evidence="2">
    <location>
        <begin position="1"/>
        <end position="28"/>
    </location>
</feature>
<evidence type="ECO:0000256" key="2">
    <source>
        <dbReference type="SAM" id="SignalP"/>
    </source>
</evidence>
<feature type="coiled-coil region" evidence="1">
    <location>
        <begin position="49"/>
        <end position="76"/>
    </location>
</feature>
<dbReference type="SUPFAM" id="SSF56954">
    <property type="entry name" value="Outer membrane efflux proteins (OEP)"/>
    <property type="match status" value="1"/>
</dbReference>
<name>A0A1S6ITN7_9FIRM</name>
<sequence>MNNKVINKVLILLLAMFMVLGNSSVGYADAAVITIEQARALALENSRALQKHEINVKKAKYQKQQADRQLDDAIARYNSIGSKLGDDYSDSLLNQLDSQYDKVEAAFDSINATENNYDDAVKDEENYQQQLGYLVEEIYTSILMQEAALQKLNKEYELKQYLLTMERQKLALGSSSQYNVDELARGLTELNKSIIEQNHSIKTKKGQLNDMMGRGYDEELQLVPFEVKATLEIPEYESLLSDVTYSSVQLARIKRDLRELDDDYDDETDYYKSLILSQEIKAKELELAEQTVALYETVNNLLSQAKLKQEDYQIALNNYRNAQKTYEWAKKRYELGQISKLALLESEINYLNMQNQKNTAGYNLYLTQSILQLAAKGILNN</sequence>
<gene>
    <name evidence="3" type="ORF">B0537_02960</name>
</gene>
<protein>
    <recommendedName>
        <fullName evidence="5">Outer membrane efflux protein</fullName>
    </recommendedName>
</protein>
<evidence type="ECO:0008006" key="5">
    <source>
        <dbReference type="Google" id="ProtNLM"/>
    </source>
</evidence>
<evidence type="ECO:0000313" key="4">
    <source>
        <dbReference type="Proteomes" id="UP000189464"/>
    </source>
</evidence>
<dbReference type="RefSeq" id="WP_077713107.1">
    <property type="nucleotide sequence ID" value="NZ_CP019698.1"/>
</dbReference>
<organism evidence="3 4">
    <name type="scientific">Desulforamulus ferrireducens</name>
    <dbReference type="NCBI Taxonomy" id="1833852"/>
    <lineage>
        <taxon>Bacteria</taxon>
        <taxon>Bacillati</taxon>
        <taxon>Bacillota</taxon>
        <taxon>Clostridia</taxon>
        <taxon>Eubacteriales</taxon>
        <taxon>Peptococcaceae</taxon>
        <taxon>Desulforamulus</taxon>
    </lineage>
</organism>
<keyword evidence="1" id="KW-0175">Coiled coil</keyword>
<reference evidence="3 4" key="1">
    <citation type="journal article" date="2016" name="Int. J. Syst. Evol. Microbiol.">
        <title>Desulfotomaculum ferrireducens sp. nov., a moderately thermophilic sulfate-reducing and dissimilatory Fe(III)-reducing bacterium isolated from compost.</title>
        <authorList>
            <person name="Yang G."/>
            <person name="Guo J."/>
            <person name="Zhuang L."/>
            <person name="Yuan Y."/>
            <person name="Zhou S."/>
        </authorList>
    </citation>
    <scope>NUCLEOTIDE SEQUENCE [LARGE SCALE GENOMIC DNA]</scope>
    <source>
        <strain evidence="3 4">GSS09</strain>
    </source>
</reference>
<dbReference type="KEGG" id="dfg:B0537_02960"/>
<proteinExistence type="predicted"/>
<dbReference type="Gene3D" id="1.20.1600.10">
    <property type="entry name" value="Outer membrane efflux proteins (OEP)"/>
    <property type="match status" value="2"/>
</dbReference>